<keyword evidence="2" id="KW-1185">Reference proteome</keyword>
<dbReference type="Proteomes" id="UP000191988">
    <property type="component" value="Unassembled WGS sequence"/>
</dbReference>
<evidence type="ECO:0000313" key="1">
    <source>
        <dbReference type="EMBL" id="CUX65055.1"/>
    </source>
</evidence>
<proteinExistence type="predicted"/>
<protein>
    <submittedName>
        <fullName evidence="1">Uncharacterized protein</fullName>
    </submittedName>
</protein>
<accession>A0A1S7S9Y1</accession>
<evidence type="ECO:0000313" key="2">
    <source>
        <dbReference type="Proteomes" id="UP000191988"/>
    </source>
</evidence>
<dbReference type="STRING" id="1183432.AGR3A_pa70012"/>
<name>A0A1S7S9Y1_9HYPH</name>
<dbReference type="EMBL" id="FBWK01000071">
    <property type="protein sequence ID" value="CUX65055.1"/>
    <property type="molecule type" value="Genomic_DNA"/>
</dbReference>
<sequence length="73" mass="8227">MVRTCVRLLLRRSTAASQYGLRELDPLQAYVLSALILNQVLRAPFKLFGHSILRPSLLRGNSSGWLHVRPSVL</sequence>
<reference evidence="2" key="1">
    <citation type="submission" date="2016-01" db="EMBL/GenBank/DDBJ databases">
        <authorList>
            <person name="Regsiter A."/>
            <person name="william w."/>
        </authorList>
    </citation>
    <scope>NUCLEOTIDE SEQUENCE [LARGE SCALE GENOMIC DNA]</scope>
    <source>
        <strain evidence="2">CFBP 6623</strain>
    </source>
</reference>
<dbReference type="AlphaFoldDB" id="A0A1S7S9Y1"/>
<gene>
    <name evidence="1" type="ORF">AGR3A_pa70012</name>
</gene>
<organism evidence="1 2">
    <name type="scientific">Agrobacterium tomkonis CFBP 6623</name>
    <dbReference type="NCBI Taxonomy" id="1183432"/>
    <lineage>
        <taxon>Bacteria</taxon>
        <taxon>Pseudomonadati</taxon>
        <taxon>Pseudomonadota</taxon>
        <taxon>Alphaproteobacteria</taxon>
        <taxon>Hyphomicrobiales</taxon>
        <taxon>Rhizobiaceae</taxon>
        <taxon>Rhizobium/Agrobacterium group</taxon>
        <taxon>Agrobacterium</taxon>
        <taxon>Agrobacterium tumefaciens complex</taxon>
    </lineage>
</organism>